<feature type="non-terminal residue" evidence="1">
    <location>
        <position position="564"/>
    </location>
</feature>
<dbReference type="AlphaFoldDB" id="A0A9W8JP92"/>
<sequence length="564" mass="62528">MDSPSLDLQIRVLTNILHGEKGADAQRSQSRKDLVDNNALVTLLTLTSPKDLRADRVVASTHYTTPEGQHEYLLARNSRETETESTSVEVAPSSDSVEVILKTWEISENVDWLTYLGWLVKIFKELRKPDGLTNQEKDSVYLFTLRRCYGKLACRMIFGWKLWRNHPLKIVHQHLISKNPHFDPFQISICQDGQNHLGRNGIFPDPASASQLRTYSVNAENVAKWLELFQEEYSTLWGCFIKTIAATDISEEKFKYKSQLETSGGDILKALHSLKFIYAIVRSGLLKKLFKAVTELSWLLEEAIHLEDLDGLELGAADITEVTSENGAFDRLDRFLKTMLSPLWAVGHFLKHFLNASSPDITVRLVNVPVDKQLTQEDRRRVLQHVREEGLFMTEVSSTWLQRRIDEFDTVKQAIARTVAQATATELHAKATAEKAIAAAKQARITALAGSASEIALAAQATATSSQATAAQAAKLASQAIDSGAQATTMAAIAAQAAGTSQSRRLPGNWANQHAEAILMGKISQPEPEFCFGSWHLVVATAFVVTNSLDALMNSGGMKVKIRC</sequence>
<accession>A0A9W8JP92</accession>
<comment type="caution">
    <text evidence="1">The sequence shown here is derived from an EMBL/GenBank/DDBJ whole genome shotgun (WGS) entry which is preliminary data.</text>
</comment>
<evidence type="ECO:0000313" key="1">
    <source>
        <dbReference type="EMBL" id="KAJ2934390.1"/>
    </source>
</evidence>
<keyword evidence="2" id="KW-1185">Reference proteome</keyword>
<dbReference type="EMBL" id="JANBPK010000719">
    <property type="protein sequence ID" value="KAJ2934390.1"/>
    <property type="molecule type" value="Genomic_DNA"/>
</dbReference>
<gene>
    <name evidence="1" type="ORF">H1R20_g2703</name>
</gene>
<dbReference type="Proteomes" id="UP001140091">
    <property type="component" value="Unassembled WGS sequence"/>
</dbReference>
<name>A0A9W8JP92_9AGAR</name>
<dbReference type="OrthoDB" id="10337270at2759"/>
<evidence type="ECO:0000313" key="2">
    <source>
        <dbReference type="Proteomes" id="UP001140091"/>
    </source>
</evidence>
<organism evidence="1 2">
    <name type="scientific">Candolleomyces eurysporus</name>
    <dbReference type="NCBI Taxonomy" id="2828524"/>
    <lineage>
        <taxon>Eukaryota</taxon>
        <taxon>Fungi</taxon>
        <taxon>Dikarya</taxon>
        <taxon>Basidiomycota</taxon>
        <taxon>Agaricomycotina</taxon>
        <taxon>Agaricomycetes</taxon>
        <taxon>Agaricomycetidae</taxon>
        <taxon>Agaricales</taxon>
        <taxon>Agaricineae</taxon>
        <taxon>Psathyrellaceae</taxon>
        <taxon>Candolleomyces</taxon>
    </lineage>
</organism>
<reference evidence="1" key="1">
    <citation type="submission" date="2022-06" db="EMBL/GenBank/DDBJ databases">
        <title>Genome Sequence of Candolleomyces eurysporus.</title>
        <authorList>
            <person name="Buettner E."/>
        </authorList>
    </citation>
    <scope>NUCLEOTIDE SEQUENCE</scope>
    <source>
        <strain evidence="1">VTCC 930004</strain>
    </source>
</reference>
<proteinExistence type="predicted"/>
<protein>
    <submittedName>
        <fullName evidence="1">Uncharacterized protein</fullName>
    </submittedName>
</protein>